<reference evidence="4 5" key="1">
    <citation type="submission" date="2024-09" db="EMBL/GenBank/DDBJ databases">
        <authorList>
            <person name="Sun Q."/>
            <person name="Mori K."/>
        </authorList>
    </citation>
    <scope>NUCLEOTIDE SEQUENCE [LARGE SCALE GENOMIC DNA]</scope>
    <source>
        <strain evidence="4 5">CCM 8626</strain>
    </source>
</reference>
<evidence type="ECO:0000313" key="4">
    <source>
        <dbReference type="EMBL" id="MFC0229503.1"/>
    </source>
</evidence>
<dbReference type="NCBIfam" id="NF008186">
    <property type="entry name" value="PRK10938.1"/>
    <property type="match status" value="1"/>
</dbReference>
<dbReference type="Pfam" id="PF00005">
    <property type="entry name" value="ABC_tran"/>
    <property type="match status" value="2"/>
</dbReference>
<organism evidence="4 5">
    <name type="scientific">Serratia aquatilis</name>
    <dbReference type="NCBI Taxonomy" id="1737515"/>
    <lineage>
        <taxon>Bacteria</taxon>
        <taxon>Pseudomonadati</taxon>
        <taxon>Pseudomonadota</taxon>
        <taxon>Gammaproteobacteria</taxon>
        <taxon>Enterobacterales</taxon>
        <taxon>Yersiniaceae</taxon>
        <taxon>Serratia</taxon>
    </lineage>
</organism>
<dbReference type="GO" id="GO:0005524">
    <property type="term" value="F:ATP binding"/>
    <property type="evidence" value="ECO:0007669"/>
    <property type="project" value="UniProtKB-KW"/>
</dbReference>
<comment type="caution">
    <text evidence="4">The sequence shown here is derived from an EMBL/GenBank/DDBJ whole genome shotgun (WGS) entry which is preliminary data.</text>
</comment>
<protein>
    <submittedName>
        <fullName evidence="4">Molybdate ABC transporter ATP-binding protein ModF</fullName>
    </submittedName>
</protein>
<dbReference type="PROSITE" id="PS50893">
    <property type="entry name" value="ABC_TRANSPORTER_2"/>
    <property type="match status" value="2"/>
</dbReference>
<dbReference type="RefSeq" id="WP_380680874.1">
    <property type="nucleotide sequence ID" value="NZ_CP173186.1"/>
</dbReference>
<dbReference type="PANTHER" id="PTHR43158">
    <property type="entry name" value="SKFA PEPTIDE EXPORT ATP-BINDING PROTEIN SKFE"/>
    <property type="match status" value="1"/>
</dbReference>
<keyword evidence="2 4" id="KW-0067">ATP-binding</keyword>
<keyword evidence="1" id="KW-0547">Nucleotide-binding</keyword>
<keyword evidence="5" id="KW-1185">Reference proteome</keyword>
<dbReference type="InterPro" id="IPR003439">
    <property type="entry name" value="ABC_transporter-like_ATP-bd"/>
</dbReference>
<sequence length="492" mass="54845">MSSLQISQGSFRLSDTRTLTLDQLHIKSGESWAFVGANGSGKSALARALANELTLLKGQRHSDFSNTVRISFEQLQKLVCDEWQRNNTDMLSPDEDDTGRTTAEIIQEEINDAARCEQLAAQFGITALLSRRFKYLSTGETRKTLLCRALMPQPDLLILDEPFDGLDVNSRAQLAAMLAELSQFGYTLVMVLNRFDEIPEFVQRVGVLADCILTNQGPREQVMADALVAQLAHSENLAGLMLPETEDPAQVTHLPTDRPLIVLRDGVVSYNDRPILHRLSWQVNPGEHWQIVGPNGAGKSTLLSLVTGDHPQGYSNDLTLFGRRRGSGETIWDIKRHIGYVSSSLHLDYRVSASLRNVILSGFFDSIGIYQAVSDRQQQLTSQWLALLGLNTQADAPFHSLSWGQQRLALIARALVKHPALLILDEPLQGLDPINRQLVRRFVDVLIQQGSTQLLFVSHHAEDAPLCITHRLTFVPEEDGYRYQQDILTVAP</sequence>
<dbReference type="SUPFAM" id="SSF52540">
    <property type="entry name" value="P-loop containing nucleoside triphosphate hydrolases"/>
    <property type="match status" value="2"/>
</dbReference>
<dbReference type="InterPro" id="IPR027417">
    <property type="entry name" value="P-loop_NTPase"/>
</dbReference>
<dbReference type="SMART" id="SM00382">
    <property type="entry name" value="AAA"/>
    <property type="match status" value="2"/>
</dbReference>
<evidence type="ECO:0000256" key="2">
    <source>
        <dbReference type="ARBA" id="ARBA00022840"/>
    </source>
</evidence>
<feature type="domain" description="ABC transporter" evidence="3">
    <location>
        <begin position="4"/>
        <end position="235"/>
    </location>
</feature>
<dbReference type="Gene3D" id="3.40.50.300">
    <property type="entry name" value="P-loop containing nucleotide triphosphate hydrolases"/>
    <property type="match status" value="2"/>
</dbReference>
<evidence type="ECO:0000259" key="3">
    <source>
        <dbReference type="PROSITE" id="PS50893"/>
    </source>
</evidence>
<dbReference type="InterPro" id="IPR003593">
    <property type="entry name" value="AAA+_ATPase"/>
</dbReference>
<evidence type="ECO:0000256" key="1">
    <source>
        <dbReference type="ARBA" id="ARBA00022741"/>
    </source>
</evidence>
<evidence type="ECO:0000313" key="5">
    <source>
        <dbReference type="Proteomes" id="UP001589792"/>
    </source>
</evidence>
<proteinExistence type="predicted"/>
<dbReference type="Proteomes" id="UP001589792">
    <property type="component" value="Unassembled WGS sequence"/>
</dbReference>
<gene>
    <name evidence="4" type="primary">modF</name>
    <name evidence="4" type="ORF">ACFFJ3_23900</name>
</gene>
<feature type="domain" description="ABC transporter" evidence="3">
    <location>
        <begin position="261"/>
        <end position="492"/>
    </location>
</feature>
<dbReference type="PANTHER" id="PTHR43158:SF2">
    <property type="entry name" value="SKFA PEPTIDE EXPORT ATP-BINDING PROTEIN SKFE"/>
    <property type="match status" value="1"/>
</dbReference>
<accession>A0ABV6EKH1</accession>
<name>A0ABV6EKH1_9GAMM</name>
<dbReference type="EMBL" id="JBHLXG010000038">
    <property type="protein sequence ID" value="MFC0229503.1"/>
    <property type="molecule type" value="Genomic_DNA"/>
</dbReference>